<evidence type="ECO:0000313" key="1">
    <source>
        <dbReference type="EMBL" id="MFC4107795.1"/>
    </source>
</evidence>
<accession>A0ABV8KPJ7</accession>
<comment type="caution">
    <text evidence="1">The sequence shown here is derived from an EMBL/GenBank/DDBJ whole genome shotgun (WGS) entry which is preliminary data.</text>
</comment>
<gene>
    <name evidence="1" type="ORF">ACFOX0_17920</name>
</gene>
<sequence>MRGDLATVTPHTMHDGQPCGTWHCRLLSDPNNRGRVVVQEVVVDGDRWRNRMSTSVDVAALVPLTVQVDLFGNPVPVRLARR</sequence>
<proteinExistence type="predicted"/>
<name>A0ABV8KPJ7_9ACTN</name>
<reference evidence="2" key="1">
    <citation type="journal article" date="2019" name="Int. J. Syst. Evol. Microbiol.">
        <title>The Global Catalogue of Microorganisms (GCM) 10K type strain sequencing project: providing services to taxonomists for standard genome sequencing and annotation.</title>
        <authorList>
            <consortium name="The Broad Institute Genomics Platform"/>
            <consortium name="The Broad Institute Genome Sequencing Center for Infectious Disease"/>
            <person name="Wu L."/>
            <person name="Ma J."/>
        </authorList>
    </citation>
    <scope>NUCLEOTIDE SEQUENCE [LARGE SCALE GENOMIC DNA]</scope>
    <source>
        <strain evidence="2">2902at01</strain>
    </source>
</reference>
<dbReference type="EMBL" id="JBHSBN010000011">
    <property type="protein sequence ID" value="MFC4107795.1"/>
    <property type="molecule type" value="Genomic_DNA"/>
</dbReference>
<organism evidence="1 2">
    <name type="scientific">Micromonospora zhanjiangensis</name>
    <dbReference type="NCBI Taxonomy" id="1522057"/>
    <lineage>
        <taxon>Bacteria</taxon>
        <taxon>Bacillati</taxon>
        <taxon>Actinomycetota</taxon>
        <taxon>Actinomycetes</taxon>
        <taxon>Micromonosporales</taxon>
        <taxon>Micromonosporaceae</taxon>
        <taxon>Micromonospora</taxon>
    </lineage>
</organism>
<dbReference type="Proteomes" id="UP001595868">
    <property type="component" value="Unassembled WGS sequence"/>
</dbReference>
<protein>
    <submittedName>
        <fullName evidence="1">Uncharacterized protein</fullName>
    </submittedName>
</protein>
<evidence type="ECO:0000313" key="2">
    <source>
        <dbReference type="Proteomes" id="UP001595868"/>
    </source>
</evidence>
<keyword evidence="2" id="KW-1185">Reference proteome</keyword>